<reference evidence="14 15" key="1">
    <citation type="submission" date="2013-11" db="EMBL/GenBank/DDBJ databases">
        <title>The Damaraland mole rat (Fukomys damarensis) genome and evolution of African mole rats.</title>
        <authorList>
            <person name="Gladyshev V.N."/>
            <person name="Fang X."/>
        </authorList>
    </citation>
    <scope>NUCLEOTIDE SEQUENCE [LARGE SCALE GENOMIC DNA]</scope>
    <source>
        <tissue evidence="14">Liver</tissue>
    </source>
</reference>
<dbReference type="CDD" id="cd09942">
    <property type="entry name" value="SH2_nSH2_p85_like"/>
    <property type="match status" value="1"/>
</dbReference>
<evidence type="ECO:0000256" key="6">
    <source>
        <dbReference type="ARBA" id="ARBA00022999"/>
    </source>
</evidence>
<evidence type="ECO:0000256" key="2">
    <source>
        <dbReference type="ARBA" id="ARBA00009442"/>
    </source>
</evidence>
<dbReference type="InterPro" id="IPR035022">
    <property type="entry name" value="PI3kinase_P85_nSH2"/>
</dbReference>
<feature type="domain" description="SH2" evidence="13">
    <location>
        <begin position="349"/>
        <end position="444"/>
    </location>
</feature>
<dbReference type="EMBL" id="KN123998">
    <property type="protein sequence ID" value="KFO22594.1"/>
    <property type="molecule type" value="Genomic_DNA"/>
</dbReference>
<dbReference type="EC" id="1.8.-.-" evidence="10"/>
<dbReference type="InterPro" id="IPR032498">
    <property type="entry name" value="PI3K_P85_iSH2"/>
</dbReference>
<name>A0A091CT72_FUKDA</name>
<evidence type="ECO:0000256" key="3">
    <source>
        <dbReference type="ARBA" id="ARBA00011615"/>
    </source>
</evidence>
<keyword evidence="10" id="KW-0732">Signal</keyword>
<feature type="non-terminal residue" evidence="14">
    <location>
        <position position="1"/>
    </location>
</feature>
<evidence type="ECO:0000256" key="5">
    <source>
        <dbReference type="ARBA" id="ARBA00022737"/>
    </source>
</evidence>
<dbReference type="GO" id="GO:0046854">
    <property type="term" value="P:phosphatidylinositol phosphate biosynthetic process"/>
    <property type="evidence" value="ECO:0007669"/>
    <property type="project" value="TreeGrafter"/>
</dbReference>
<dbReference type="GO" id="GO:0005942">
    <property type="term" value="C:phosphatidylinositol 3-kinase complex"/>
    <property type="evidence" value="ECO:0007669"/>
    <property type="project" value="TreeGrafter"/>
</dbReference>
<keyword evidence="6 9" id="KW-0727">SH2 domain</keyword>
<feature type="coiled-coil region" evidence="11">
    <location>
        <begin position="173"/>
        <end position="200"/>
    </location>
</feature>
<dbReference type="InterPro" id="IPR000980">
    <property type="entry name" value="SH2"/>
</dbReference>
<evidence type="ECO:0000256" key="12">
    <source>
        <dbReference type="SAM" id="MobiDB-lite"/>
    </source>
</evidence>
<dbReference type="AlphaFoldDB" id="A0A091CT72"/>
<dbReference type="PANTHER" id="PTHR10155">
    <property type="entry name" value="PHOSPHATIDYLINOSITOL 3-KINASE REGULATORY SUBUNIT"/>
    <property type="match status" value="1"/>
</dbReference>
<dbReference type="FunFam" id="3.30.505.10:FF:000006">
    <property type="entry name" value="Phosphatidylinositol 3-kinase regulatory subunit alpha"/>
    <property type="match status" value="1"/>
</dbReference>
<evidence type="ECO:0000256" key="8">
    <source>
        <dbReference type="ARBA" id="ARBA00023180"/>
    </source>
</evidence>
<keyword evidence="8 10" id="KW-0325">Glycoprotein</keyword>
<feature type="region of interest" description="Disordered" evidence="12">
    <location>
        <begin position="19"/>
        <end position="51"/>
    </location>
</feature>
<evidence type="ECO:0000259" key="13">
    <source>
        <dbReference type="PROSITE" id="PS50001"/>
    </source>
</evidence>
<evidence type="ECO:0000313" key="14">
    <source>
        <dbReference type="EMBL" id="KFO22594.1"/>
    </source>
</evidence>
<dbReference type="GO" id="GO:0005764">
    <property type="term" value="C:lysosome"/>
    <property type="evidence" value="ECO:0007669"/>
    <property type="project" value="UniProtKB-SubCell"/>
</dbReference>
<dbReference type="GO" id="GO:0016301">
    <property type="term" value="F:kinase activity"/>
    <property type="evidence" value="ECO:0007669"/>
    <property type="project" value="UniProtKB-KW"/>
</dbReference>
<dbReference type="Gene3D" id="1.10.287.1490">
    <property type="match status" value="1"/>
</dbReference>
<keyword evidence="14" id="KW-0808">Transferase</keyword>
<keyword evidence="7" id="KW-0346">Stress response</keyword>
<keyword evidence="10" id="KW-0676">Redox-active center</keyword>
<dbReference type="eggNOG" id="KOG4637">
    <property type="taxonomic scope" value="Eukaryota"/>
</dbReference>
<comment type="similarity">
    <text evidence="1 10">Belongs to the GILT family.</text>
</comment>
<keyword evidence="10" id="KW-1015">Disulfide bond</keyword>
<gene>
    <name evidence="14" type="ORF">H920_15996</name>
</gene>
<dbReference type="InterPro" id="IPR004911">
    <property type="entry name" value="Interferon-induced_GILT"/>
</dbReference>
<sequence length="643" mass="73773">EPSLDFPVLLVEKLLQEHLEEQQAAPPALPPKPSKAKPAAPGLANGGSPPSLQDAEWYWGDISREEVNEKLRDTPDGTFLVRDASSKIQGEYTLTLRKGGNNKLIKVFHRDGHYGFSEPLTFRSVVDLITHYRHESLAQYNAKLDTRLLYPVSRLQQDQVVKEDSVEAVGAQLKVYHQQYQDKSREYDQLYEEYTRTSQELQMKRTAIEAFNETIKIFEEQGQTQERYSKEYLERFRREGNEKEMQRILLNSERLKSRIAEIHESRTKLEQDLRAQASDNREIDKRMNSLKPDLLQLRKIRDQYLVWLTQKGARQKKINEWLGIKNETEDQYSLMEDEEDLPHHEERTWYVGKINRTQAEGMLSGKRDGTFLIRESSQRGCYACSVVVDGDTKHCVIYRTATGFGFAEPYNLYGSLKELVLHYQHASLVQHNDALTAHGLCLPRTPRVSDAPPVNVTLYYEALCGGCQMFLVRDLFPTWLLVLEILNVTLVPYGNAKEQSVNGSWVFQCQHGEEECKLNKVEACVLDQLEQDAAFLTIVCLEEMKDMEKKLKPCLQLYAPDVSADSILACADGERGTQLLHRNAQLTDALQPPHEYVPWVLVNGKPLKDLSQLLSQVCQLYQGEEKPDICSSIGSTRREVCFK</sequence>
<comment type="subunit">
    <text evidence="3 10">Dimer; disulfide-linked.</text>
</comment>
<keyword evidence="11" id="KW-0175">Coiled coil</keyword>
<dbReference type="STRING" id="885580.ENSFDAP00000018391"/>
<dbReference type="PANTHER" id="PTHR10155:SF1">
    <property type="entry name" value="PHOSPHATIDYLINOSITOL 3-KINASE REGULATORY SUBUNIT BETA"/>
    <property type="match status" value="1"/>
</dbReference>
<dbReference type="Gene3D" id="3.30.505.10">
    <property type="entry name" value="SH2 domain"/>
    <property type="match status" value="2"/>
</dbReference>
<keyword evidence="10" id="KW-0964">Secreted</keyword>
<dbReference type="PROSITE" id="PS50001">
    <property type="entry name" value="SH2"/>
    <property type="match status" value="2"/>
</dbReference>
<dbReference type="CDD" id="cd12926">
    <property type="entry name" value="iSH2_PIK3R2"/>
    <property type="match status" value="1"/>
</dbReference>
<accession>A0A091CT72</accession>
<feature type="domain" description="SH2" evidence="13">
    <location>
        <begin position="57"/>
        <end position="152"/>
    </location>
</feature>
<dbReference type="Pfam" id="PF00017">
    <property type="entry name" value="SH2"/>
    <property type="match status" value="2"/>
</dbReference>
<comment type="subcellular location">
    <subcellularLocation>
        <location evidence="10">Secreted</location>
    </subcellularLocation>
    <subcellularLocation>
        <location evidence="10">Lysosome</location>
    </subcellularLocation>
</comment>
<dbReference type="PRINTS" id="PR00401">
    <property type="entry name" value="SH2DOMAIN"/>
</dbReference>
<dbReference type="InterPro" id="IPR035020">
    <property type="entry name" value="PI3kinase_P85_cSH2"/>
</dbReference>
<dbReference type="SMART" id="SM00252">
    <property type="entry name" value="SH2"/>
    <property type="match status" value="2"/>
</dbReference>
<dbReference type="GO" id="GO:0008286">
    <property type="term" value="P:insulin receptor signaling pathway"/>
    <property type="evidence" value="ECO:0007669"/>
    <property type="project" value="TreeGrafter"/>
</dbReference>
<evidence type="ECO:0000256" key="9">
    <source>
        <dbReference type="PROSITE-ProRule" id="PRU00191"/>
    </source>
</evidence>
<dbReference type="PRINTS" id="PR00678">
    <property type="entry name" value="PI3KINASEP85"/>
</dbReference>
<keyword evidence="4" id="KW-0597">Phosphoprotein</keyword>
<comment type="function">
    <text evidence="10">Lysosomal thiol reductase that can reduce protein disulfide bonds. Facilitates the complete unfolding of proteins destined for lysosomal degradation. Plays an important role in antigen processing.</text>
</comment>
<keyword evidence="10" id="KW-0391">Immunity</keyword>
<comment type="similarity">
    <text evidence="2">Belongs to the PI3K p85 subunit family.</text>
</comment>
<dbReference type="Proteomes" id="UP000028990">
    <property type="component" value="Unassembled WGS sequence"/>
</dbReference>
<protein>
    <recommendedName>
        <fullName evidence="10">Gamma-interferon-inducible lysosomal thiol reductase</fullName>
        <ecNumber evidence="10">1.8.-.-</ecNumber>
    </recommendedName>
    <alternativeName>
        <fullName evidence="10">Gamma-interferon-inducible protein IP-30</fullName>
    </alternativeName>
</protein>
<evidence type="ECO:0000256" key="7">
    <source>
        <dbReference type="ARBA" id="ARBA00023016"/>
    </source>
</evidence>
<keyword evidence="5" id="KW-0677">Repeat</keyword>
<evidence type="ECO:0000256" key="10">
    <source>
        <dbReference type="RuleBase" id="RU369109"/>
    </source>
</evidence>
<organism evidence="14 15">
    <name type="scientific">Fukomys damarensis</name>
    <name type="common">Damaraland mole rat</name>
    <name type="synonym">Cryptomys damarensis</name>
    <dbReference type="NCBI Taxonomy" id="885580"/>
    <lineage>
        <taxon>Eukaryota</taxon>
        <taxon>Metazoa</taxon>
        <taxon>Chordata</taxon>
        <taxon>Craniata</taxon>
        <taxon>Vertebrata</taxon>
        <taxon>Euteleostomi</taxon>
        <taxon>Mammalia</taxon>
        <taxon>Eutheria</taxon>
        <taxon>Euarchontoglires</taxon>
        <taxon>Glires</taxon>
        <taxon>Rodentia</taxon>
        <taxon>Hystricomorpha</taxon>
        <taxon>Bathyergidae</taxon>
        <taxon>Fukomys</taxon>
    </lineage>
</organism>
<dbReference type="InterPro" id="IPR036860">
    <property type="entry name" value="SH2_dom_sf"/>
</dbReference>
<dbReference type="Pfam" id="PF16454">
    <property type="entry name" value="PI3K_P85_iSH2"/>
    <property type="match status" value="1"/>
</dbReference>
<dbReference type="GO" id="GO:0016671">
    <property type="term" value="F:oxidoreductase activity, acting on a sulfur group of donors, disulfide as acceptor"/>
    <property type="evidence" value="ECO:0007669"/>
    <property type="project" value="UniProtKB-UniRule"/>
</dbReference>
<keyword evidence="14" id="KW-0418">Kinase</keyword>
<dbReference type="SUPFAM" id="SSF55550">
    <property type="entry name" value="SH2 domain"/>
    <property type="match status" value="2"/>
</dbReference>
<evidence type="ECO:0000313" key="15">
    <source>
        <dbReference type="Proteomes" id="UP000028990"/>
    </source>
</evidence>
<dbReference type="Pfam" id="PF03227">
    <property type="entry name" value="GILT"/>
    <property type="match status" value="1"/>
</dbReference>
<evidence type="ECO:0000256" key="11">
    <source>
        <dbReference type="SAM" id="Coils"/>
    </source>
</evidence>
<dbReference type="GO" id="GO:0005576">
    <property type="term" value="C:extracellular region"/>
    <property type="evidence" value="ECO:0007669"/>
    <property type="project" value="UniProtKB-SubCell"/>
</dbReference>
<dbReference type="CDD" id="cd09930">
    <property type="entry name" value="SH2_cSH2_p85_like"/>
    <property type="match status" value="1"/>
</dbReference>
<dbReference type="FunFam" id="3.30.505.10:FF:000014">
    <property type="entry name" value="Phosphatidylinositol 3-kinase regulatory subunit alpha"/>
    <property type="match status" value="1"/>
</dbReference>
<evidence type="ECO:0000256" key="4">
    <source>
        <dbReference type="ARBA" id="ARBA00022553"/>
    </source>
</evidence>
<keyword evidence="15" id="KW-1185">Reference proteome</keyword>
<proteinExistence type="inferred from homology"/>
<dbReference type="FunFam" id="1.10.287.1490:FF:000001">
    <property type="entry name" value="Putative phosphatidylinositol 3-kinase regulatory subunit alpha"/>
    <property type="match status" value="1"/>
</dbReference>
<keyword evidence="10" id="KW-0458">Lysosome</keyword>
<keyword evidence="10" id="KW-0560">Oxidoreductase</keyword>
<dbReference type="GO" id="GO:0046935">
    <property type="term" value="F:1-phosphatidylinositol-3-kinase regulator activity"/>
    <property type="evidence" value="ECO:0007669"/>
    <property type="project" value="TreeGrafter"/>
</dbReference>
<dbReference type="GO" id="GO:0002376">
    <property type="term" value="P:immune system process"/>
    <property type="evidence" value="ECO:0007669"/>
    <property type="project" value="UniProtKB-KW"/>
</dbReference>
<evidence type="ECO:0000256" key="1">
    <source>
        <dbReference type="ARBA" id="ARBA00005679"/>
    </source>
</evidence>